<feature type="region of interest" description="Disordered" evidence="5">
    <location>
        <begin position="37"/>
        <end position="80"/>
    </location>
</feature>
<evidence type="ECO:0000256" key="2">
    <source>
        <dbReference type="ARBA" id="ARBA00008197"/>
    </source>
</evidence>
<dbReference type="EMBL" id="LT671827">
    <property type="protein sequence ID" value="SHO79720.1"/>
    <property type="molecule type" value="Genomic_DNA"/>
</dbReference>
<dbReference type="Pfam" id="PF15786">
    <property type="entry name" value="PET117"/>
    <property type="match status" value="1"/>
</dbReference>
<dbReference type="OMA" id="EHETMYK"/>
<comment type="similarity">
    <text evidence="2">Belongs to the PET117 family.</text>
</comment>
<organism evidence="6 7">
    <name type="scientific">Malassezia sympodialis (strain ATCC 42132)</name>
    <name type="common">Atopic eczema-associated yeast</name>
    <dbReference type="NCBI Taxonomy" id="1230383"/>
    <lineage>
        <taxon>Eukaryota</taxon>
        <taxon>Fungi</taxon>
        <taxon>Dikarya</taxon>
        <taxon>Basidiomycota</taxon>
        <taxon>Ustilaginomycotina</taxon>
        <taxon>Malasseziomycetes</taxon>
        <taxon>Malasseziales</taxon>
        <taxon>Malasseziaceae</taxon>
        <taxon>Malassezia</taxon>
    </lineage>
</organism>
<gene>
    <name evidence="6" type="ORF">MSYG_4070</name>
</gene>
<proteinExistence type="inferred from homology"/>
<dbReference type="GO" id="GO:0033617">
    <property type="term" value="P:mitochondrial respiratory chain complex IV assembly"/>
    <property type="evidence" value="ECO:0007669"/>
    <property type="project" value="TreeGrafter"/>
</dbReference>
<keyword evidence="7" id="KW-1185">Reference proteome</keyword>
<keyword evidence="4" id="KW-0496">Mitochondrion</keyword>
<keyword evidence="3" id="KW-0809">Transit peptide</keyword>
<dbReference type="VEuPathDB" id="FungiDB:MSYG_4070"/>
<dbReference type="Proteomes" id="UP000186303">
    <property type="component" value="Chromosome 7"/>
</dbReference>
<evidence type="ECO:0000313" key="6">
    <source>
        <dbReference type="EMBL" id="SHO79720.1"/>
    </source>
</evidence>
<feature type="compositionally biased region" description="Basic and acidic residues" evidence="5">
    <location>
        <begin position="37"/>
        <end position="64"/>
    </location>
</feature>
<evidence type="ECO:0000256" key="3">
    <source>
        <dbReference type="ARBA" id="ARBA00022946"/>
    </source>
</evidence>
<dbReference type="AlphaFoldDB" id="A0A1M8ABB8"/>
<evidence type="ECO:0000256" key="1">
    <source>
        <dbReference type="ARBA" id="ARBA00004173"/>
    </source>
</evidence>
<dbReference type="STRING" id="1230383.A0A1M8ABB8"/>
<dbReference type="PANTHER" id="PTHR28163">
    <property type="entry name" value="PROTEIN PET117 HOMOLOG, MITOCHONDRIAL"/>
    <property type="match status" value="1"/>
</dbReference>
<name>A0A1M8ABB8_MALS4</name>
<dbReference type="InterPro" id="IPR031568">
    <property type="entry name" value="Pet117"/>
</dbReference>
<protein>
    <submittedName>
        <fullName evidence="6">Similar to S.cerevisiae protein PET117 (Protein required for assembly of cytochrome c oxidase)</fullName>
    </submittedName>
</protein>
<dbReference type="OrthoDB" id="76305at2759"/>
<evidence type="ECO:0000256" key="5">
    <source>
        <dbReference type="SAM" id="MobiDB-lite"/>
    </source>
</evidence>
<dbReference type="PANTHER" id="PTHR28163:SF1">
    <property type="entry name" value="PROTEIN PET117 HOMOLOG, MITOCHONDRIAL"/>
    <property type="match status" value="1"/>
</dbReference>
<comment type="subcellular location">
    <subcellularLocation>
        <location evidence="1">Mitochondrion</location>
    </subcellularLocation>
</comment>
<dbReference type="GO" id="GO:0005739">
    <property type="term" value="C:mitochondrion"/>
    <property type="evidence" value="ECO:0007669"/>
    <property type="project" value="UniProtKB-SubCell"/>
</dbReference>
<evidence type="ECO:0000256" key="4">
    <source>
        <dbReference type="ARBA" id="ARBA00023128"/>
    </source>
</evidence>
<reference evidence="7" key="1">
    <citation type="journal article" date="2017" name="Nucleic Acids Res.">
        <title>Proteogenomics produces comprehensive and highly accurate protein-coding gene annotation in a complete genome assembly of Malassezia sympodialis.</title>
        <authorList>
            <person name="Zhu Y."/>
            <person name="Engstroem P.G."/>
            <person name="Tellgren-Roth C."/>
            <person name="Baudo C.D."/>
            <person name="Kennell J.C."/>
            <person name="Sun S."/>
            <person name="Billmyre R.B."/>
            <person name="Schroeder M.S."/>
            <person name="Andersson A."/>
            <person name="Holm T."/>
            <person name="Sigurgeirsson B."/>
            <person name="Wu G."/>
            <person name="Sankaranarayanan S.R."/>
            <person name="Siddharthan R."/>
            <person name="Sanyal K."/>
            <person name="Lundeberg J."/>
            <person name="Nystedt B."/>
            <person name="Boekhout T."/>
            <person name="Dawson T.L. Jr."/>
            <person name="Heitman J."/>
            <person name="Scheynius A."/>
            <person name="Lehtioe J."/>
        </authorList>
    </citation>
    <scope>NUCLEOTIDE SEQUENCE [LARGE SCALE GENOMIC DNA]</scope>
    <source>
        <strain evidence="7">ATCC 42132</strain>
    </source>
</reference>
<sequence length="80" mass="9275">MSRAAKTTLGASIVATISIVAGVHYLQIKERETMYKGVERDEKRQQEKQQRKEDLARNRERETALRQLQPISDPPRQRLA</sequence>
<evidence type="ECO:0000313" key="7">
    <source>
        <dbReference type="Proteomes" id="UP000186303"/>
    </source>
</evidence>
<accession>A0A1M8ABB8</accession>